<keyword evidence="4" id="KW-1185">Reference proteome</keyword>
<accession>V7PLM3</accession>
<dbReference type="EMBL" id="KI635766">
    <property type="protein sequence ID" value="ETB59865.1"/>
    <property type="molecule type" value="Genomic_DNA"/>
</dbReference>
<protein>
    <recommendedName>
        <fullName evidence="2">C2H2-type domain-containing protein</fullName>
    </recommendedName>
</protein>
<dbReference type="PROSITE" id="PS00028">
    <property type="entry name" value="ZINC_FINGER_C2H2_1"/>
    <property type="match status" value="1"/>
</dbReference>
<sequence length="968" mass="115468">MNIDLTDSGYYQNNASSDNVENKKNNNCIELVKEKIFVYKCNICLLVFTCVHIFERHIIKENHRVKQLDVLKKDKYFNCLRCKYICLSIVKIIKHIELYNHGQNILKKIKKKILYTGKAICECKIKCYSLYSQSQVNLENKESIKNKKENYLKVGINDQVNIKRGNKTNKEIEKNRNDSYIYNKFESNNPFIRYIDQKEYHKNSENNTQIYDNLSFFFQKNNATNNPKIRDDIYTKFLNKDTPMHSFPPFCKNLSQKHDTINSRNFKNNAMNRIIYDEVRRISSDPYCINNKNYNIFDEKIIAKGNIITRTTSSSSSNSEDTTDEENNFNNNWPDLQKPENQQNKKYIYKNSNDINHNLLLDIYSNNFNFSETKNVKDFSLNSFNEKKESEIYDIFENNNIPFRGEPNIIYDDNAKITKDKFDNFRHKKNADNYQWGMFNWDLYRSLEKTNFNEPQKIEKTNERNISDNKNYNNRHYIPFNFKRGEKENKVYRNISPPKSTNEKKLLSIFIPDLVSNILGKNDEEKQNETNSYFSNIPKNVTDYDILNTQHLKNKKVSFTKLSDTNNSDVHTQNNDYKIKSKNDNIYNEKNEKMNENITSQTNKIRKHLSENYIFHENYNKKNNEHENNHTIFPNLNNEQFSKIQYCDMVLTDNDNINNKSIVRNNDDDDDENNKYGNTFICNKINKIYDNLSCYETFQNELPLNMDYINENLNSFPQSNQAIETEKHKHINIRNKQKIKDDIVIDETNCTFYKRNDNNPNFMDNMRTKNNELLNIFHNLNLKKINDTEYSLKNKTQRFSTSNMDDFAFLDCTNKDDQNKINNNTFWEFINYYNNNNNNNTQDGQDNKRNINFIEKTEDDSWDTFTNNRNDNSEFSYNDDTIPDWIAKEVNSNNSDITFDEQYQWKQQINCNNIYAKDEKQCTHIFNPKNGEEILWDSIDKQINHHIDYGNWNSSNEKDKFGMKNKKG</sequence>
<evidence type="ECO:0000256" key="1">
    <source>
        <dbReference type="SAM" id="MobiDB-lite"/>
    </source>
</evidence>
<proteinExistence type="predicted"/>
<dbReference type="AlphaFoldDB" id="V7PLM3"/>
<organism evidence="3 4">
    <name type="scientific">Plasmodium yoelii 17X</name>
    <dbReference type="NCBI Taxonomy" id="1323249"/>
    <lineage>
        <taxon>Eukaryota</taxon>
        <taxon>Sar</taxon>
        <taxon>Alveolata</taxon>
        <taxon>Apicomplexa</taxon>
        <taxon>Aconoidasida</taxon>
        <taxon>Haemosporida</taxon>
        <taxon>Plasmodiidae</taxon>
        <taxon>Plasmodium</taxon>
        <taxon>Plasmodium (Vinckeia)</taxon>
    </lineage>
</organism>
<reference evidence="3 4" key="1">
    <citation type="submission" date="2013-11" db="EMBL/GenBank/DDBJ databases">
        <title>The Genome Sequence of Plasmodium yoelii 17X.</title>
        <authorList>
            <consortium name="The Broad Institute Genomics Platform"/>
            <consortium name="The Broad Institute Genome Sequencing Center for Infectious Disease"/>
            <person name="Neafsey D."/>
            <person name="Adams J."/>
            <person name="Walker B."/>
            <person name="Young S.K."/>
            <person name="Zeng Q."/>
            <person name="Gargeya S."/>
            <person name="Fitzgerald M."/>
            <person name="Haas B."/>
            <person name="Abouelleil A."/>
            <person name="Alvarado L."/>
            <person name="Chapman S.B."/>
            <person name="Gainer-Dewar J."/>
            <person name="Goldberg J."/>
            <person name="Griggs A."/>
            <person name="Gujja S."/>
            <person name="Hansen M."/>
            <person name="Howarth C."/>
            <person name="Imamovic A."/>
            <person name="Ireland A."/>
            <person name="Larimer J."/>
            <person name="McCowan C."/>
            <person name="Murphy C."/>
            <person name="Pearson M."/>
            <person name="Poon T.W."/>
            <person name="Priest M."/>
            <person name="Roberts A."/>
            <person name="Saif S."/>
            <person name="Shea T."/>
            <person name="Sykes S."/>
            <person name="Wortman J."/>
            <person name="Nusbaum C."/>
            <person name="Birren B."/>
        </authorList>
    </citation>
    <scope>NUCLEOTIDE SEQUENCE [LARGE SCALE GENOMIC DNA]</scope>
    <source>
        <strain evidence="3 4">17X</strain>
    </source>
</reference>
<feature type="compositionally biased region" description="Low complexity" evidence="1">
    <location>
        <begin position="311"/>
        <end position="320"/>
    </location>
</feature>
<dbReference type="OrthoDB" id="370306at2759"/>
<feature type="domain" description="C2H2-type" evidence="2">
    <location>
        <begin position="41"/>
        <end position="63"/>
    </location>
</feature>
<evidence type="ECO:0000313" key="4">
    <source>
        <dbReference type="Proteomes" id="UP000018538"/>
    </source>
</evidence>
<evidence type="ECO:0000259" key="2">
    <source>
        <dbReference type="PROSITE" id="PS00028"/>
    </source>
</evidence>
<dbReference type="Proteomes" id="UP000018538">
    <property type="component" value="Unassembled WGS sequence"/>
</dbReference>
<name>V7PLM3_PLAYE</name>
<evidence type="ECO:0000313" key="3">
    <source>
        <dbReference type="EMBL" id="ETB59865.1"/>
    </source>
</evidence>
<feature type="region of interest" description="Disordered" evidence="1">
    <location>
        <begin position="311"/>
        <end position="340"/>
    </location>
</feature>
<gene>
    <name evidence="3" type="ORF">YYC_03238</name>
</gene>
<dbReference type="InterPro" id="IPR013087">
    <property type="entry name" value="Znf_C2H2_type"/>
</dbReference>